<evidence type="ECO:0000256" key="1">
    <source>
        <dbReference type="SAM" id="Phobius"/>
    </source>
</evidence>
<keyword evidence="1" id="KW-1133">Transmembrane helix</keyword>
<feature type="transmembrane region" description="Helical" evidence="1">
    <location>
        <begin position="96"/>
        <end position="113"/>
    </location>
</feature>
<reference evidence="3 4" key="1">
    <citation type="journal article" date="2012" name="J. Bacteriol.">
        <title>Genome Sequence of Nitratireductor indicus Type Strain C115.</title>
        <authorList>
            <person name="Lai Q."/>
            <person name="Li G."/>
            <person name="Yu Z."/>
            <person name="Shao Z."/>
        </authorList>
    </citation>
    <scope>NUCLEOTIDE SEQUENCE [LARGE SCALE GENOMIC DNA]</scope>
    <source>
        <strain evidence="3 4">C115</strain>
    </source>
</reference>
<dbReference type="Pfam" id="PF00892">
    <property type="entry name" value="EamA"/>
    <property type="match status" value="1"/>
</dbReference>
<organism evidence="3 4">
    <name type="scientific">Nitratireductor indicus C115</name>
    <dbReference type="NCBI Taxonomy" id="1231190"/>
    <lineage>
        <taxon>Bacteria</taxon>
        <taxon>Pseudomonadati</taxon>
        <taxon>Pseudomonadota</taxon>
        <taxon>Alphaproteobacteria</taxon>
        <taxon>Hyphomicrobiales</taxon>
        <taxon>Phyllobacteriaceae</taxon>
        <taxon>Nitratireductor</taxon>
    </lineage>
</organism>
<proteinExistence type="predicted"/>
<dbReference type="Proteomes" id="UP000007374">
    <property type="component" value="Unassembled WGS sequence"/>
</dbReference>
<evidence type="ECO:0000313" key="4">
    <source>
        <dbReference type="Proteomes" id="UP000007374"/>
    </source>
</evidence>
<keyword evidence="1" id="KW-0812">Transmembrane</keyword>
<keyword evidence="4" id="KW-1185">Reference proteome</keyword>
<dbReference type="InterPro" id="IPR000620">
    <property type="entry name" value="EamA_dom"/>
</dbReference>
<sequence length="114" mass="12126">MLAVCVIAAGQIIFKHAARTLVGLSGDTFSIIELIRLNLAPLSWIALALSAYGLSTIAWIYALRHTPLSVAYMFNALAFIIIPIASSAIFDESLSRSFFLGASLIAAGIVITTI</sequence>
<feature type="transmembrane region" description="Helical" evidence="1">
    <location>
        <begin position="70"/>
        <end position="90"/>
    </location>
</feature>
<accession>K2PPN7</accession>
<dbReference type="Gene3D" id="1.10.3730.20">
    <property type="match status" value="1"/>
</dbReference>
<dbReference type="eggNOG" id="COG2076">
    <property type="taxonomic scope" value="Bacteria"/>
</dbReference>
<dbReference type="InterPro" id="IPR037185">
    <property type="entry name" value="EmrE-like"/>
</dbReference>
<gene>
    <name evidence="3" type="ORF">NA8A_06869</name>
</gene>
<comment type="caution">
    <text evidence="3">The sequence shown here is derived from an EMBL/GenBank/DDBJ whole genome shotgun (WGS) entry which is preliminary data.</text>
</comment>
<dbReference type="SUPFAM" id="SSF103481">
    <property type="entry name" value="Multidrug resistance efflux transporter EmrE"/>
    <property type="match status" value="1"/>
</dbReference>
<dbReference type="GO" id="GO:0016020">
    <property type="term" value="C:membrane"/>
    <property type="evidence" value="ECO:0007669"/>
    <property type="project" value="InterPro"/>
</dbReference>
<keyword evidence="1" id="KW-0472">Membrane</keyword>
<name>K2PPN7_9HYPH</name>
<feature type="domain" description="EamA" evidence="2">
    <location>
        <begin position="40"/>
        <end position="113"/>
    </location>
</feature>
<protein>
    <recommendedName>
        <fullName evidence="2">EamA domain-containing protein</fullName>
    </recommendedName>
</protein>
<evidence type="ECO:0000259" key="2">
    <source>
        <dbReference type="Pfam" id="PF00892"/>
    </source>
</evidence>
<dbReference type="EMBL" id="AMSI01000004">
    <property type="protein sequence ID" value="EKF43037.1"/>
    <property type="molecule type" value="Genomic_DNA"/>
</dbReference>
<feature type="transmembrane region" description="Helical" evidence="1">
    <location>
        <begin position="41"/>
        <end position="63"/>
    </location>
</feature>
<dbReference type="AlphaFoldDB" id="K2PPN7"/>
<evidence type="ECO:0000313" key="3">
    <source>
        <dbReference type="EMBL" id="EKF43037.1"/>
    </source>
</evidence>